<dbReference type="PROSITE" id="PS50943">
    <property type="entry name" value="HTH_CROC1"/>
    <property type="match status" value="1"/>
</dbReference>
<accession>A0A2K9J273</accession>
<evidence type="ECO:0000259" key="1">
    <source>
        <dbReference type="PROSITE" id="PS50943"/>
    </source>
</evidence>
<feature type="domain" description="HTH cro/C1-type" evidence="1">
    <location>
        <begin position="6"/>
        <end position="60"/>
    </location>
</feature>
<dbReference type="KEGG" id="vpn:A21D_02788"/>
<dbReference type="InterPro" id="IPR010982">
    <property type="entry name" value="Lambda_DNA-bd_dom_sf"/>
</dbReference>
<dbReference type="SMART" id="SM00530">
    <property type="entry name" value="HTH_XRE"/>
    <property type="match status" value="1"/>
</dbReference>
<dbReference type="GO" id="GO:0003677">
    <property type="term" value="F:DNA binding"/>
    <property type="evidence" value="ECO:0007669"/>
    <property type="project" value="InterPro"/>
</dbReference>
<evidence type="ECO:0000313" key="2">
    <source>
        <dbReference type="EMBL" id="AUJ25834.1"/>
    </source>
</evidence>
<reference evidence="3" key="1">
    <citation type="submission" date="2016-11" db="EMBL/GenBank/DDBJ databases">
        <title>Complete genome sequence of Virgibacillus pantothenticus 21D, a halophilic bacterium isolated from the deep hypersaline anoxic basin Discovery in the Mediterranean Sea.</title>
        <authorList>
            <person name="Zeaiter Z."/>
            <person name="Booth J.M."/>
            <person name="Prosdocimi E.M."/>
            <person name="Mapelli F."/>
            <person name="Fusi M."/>
            <person name="Daffonchio D."/>
            <person name="Borin S."/>
            <person name="Crotti E."/>
        </authorList>
    </citation>
    <scope>NUCLEOTIDE SEQUENCE [LARGE SCALE GENOMIC DNA]</scope>
    <source>
        <strain evidence="3">21D</strain>
    </source>
</reference>
<dbReference type="Gene3D" id="1.10.260.40">
    <property type="entry name" value="lambda repressor-like DNA-binding domains"/>
    <property type="match status" value="1"/>
</dbReference>
<dbReference type="Pfam" id="PF01381">
    <property type="entry name" value="HTH_3"/>
    <property type="match status" value="1"/>
</dbReference>
<dbReference type="CDD" id="cd00093">
    <property type="entry name" value="HTH_XRE"/>
    <property type="match status" value="1"/>
</dbReference>
<dbReference type="AlphaFoldDB" id="A0A2K9J273"/>
<sequence length="77" mass="8831">MTNRQLKLLRMYSGLTQREFAELIGVAPSTVAKIEAGFTYVTDATKAKILRKFDLTCPEFTYFCIQMDTERIMANDN</sequence>
<proteinExistence type="predicted"/>
<name>A0A2K9J273_9BACI</name>
<protein>
    <submittedName>
        <fullName evidence="2">Helix-turn-helix protein</fullName>
    </submittedName>
</protein>
<evidence type="ECO:0000313" key="3">
    <source>
        <dbReference type="Proteomes" id="UP000234237"/>
    </source>
</evidence>
<dbReference type="Proteomes" id="UP000234237">
    <property type="component" value="Chromosome"/>
</dbReference>
<organism evidence="2 3">
    <name type="scientific">Virgibacillus dokdonensis</name>
    <dbReference type="NCBI Taxonomy" id="302167"/>
    <lineage>
        <taxon>Bacteria</taxon>
        <taxon>Bacillati</taxon>
        <taxon>Bacillota</taxon>
        <taxon>Bacilli</taxon>
        <taxon>Bacillales</taxon>
        <taxon>Bacillaceae</taxon>
        <taxon>Virgibacillus</taxon>
    </lineage>
</organism>
<dbReference type="EMBL" id="CP018622">
    <property type="protein sequence ID" value="AUJ25834.1"/>
    <property type="molecule type" value="Genomic_DNA"/>
</dbReference>
<dbReference type="SUPFAM" id="SSF47413">
    <property type="entry name" value="lambda repressor-like DNA-binding domains"/>
    <property type="match status" value="1"/>
</dbReference>
<dbReference type="RefSeq" id="WP_077703137.1">
    <property type="nucleotide sequence ID" value="NZ_CP018622.1"/>
</dbReference>
<gene>
    <name evidence="2" type="ORF">A21D_02788</name>
</gene>
<dbReference type="InterPro" id="IPR001387">
    <property type="entry name" value="Cro/C1-type_HTH"/>
</dbReference>
<dbReference type="STRING" id="302167.GCA_900166595_01617"/>